<name>A0A813CHC6_9DINO</name>
<proteinExistence type="predicted"/>
<feature type="non-terminal residue" evidence="2">
    <location>
        <position position="330"/>
    </location>
</feature>
<dbReference type="EMBL" id="CAJNJA010096538">
    <property type="protein sequence ID" value="CAE7942394.1"/>
    <property type="molecule type" value="Genomic_DNA"/>
</dbReference>
<dbReference type="AlphaFoldDB" id="A0A813CHC6"/>
<feature type="region of interest" description="Disordered" evidence="1">
    <location>
        <begin position="19"/>
        <end position="57"/>
    </location>
</feature>
<organism evidence="2 3">
    <name type="scientific">Symbiodinium necroappetens</name>
    <dbReference type="NCBI Taxonomy" id="1628268"/>
    <lineage>
        <taxon>Eukaryota</taxon>
        <taxon>Sar</taxon>
        <taxon>Alveolata</taxon>
        <taxon>Dinophyceae</taxon>
        <taxon>Suessiales</taxon>
        <taxon>Symbiodiniaceae</taxon>
        <taxon>Symbiodinium</taxon>
    </lineage>
</organism>
<feature type="compositionally biased region" description="Basic and acidic residues" evidence="1">
    <location>
        <begin position="31"/>
        <end position="41"/>
    </location>
</feature>
<dbReference type="Proteomes" id="UP000601435">
    <property type="component" value="Unassembled WGS sequence"/>
</dbReference>
<reference evidence="2" key="1">
    <citation type="submission" date="2021-02" db="EMBL/GenBank/DDBJ databases">
        <authorList>
            <person name="Dougan E. K."/>
            <person name="Rhodes N."/>
            <person name="Thang M."/>
            <person name="Chan C."/>
        </authorList>
    </citation>
    <scope>NUCLEOTIDE SEQUENCE</scope>
</reference>
<evidence type="ECO:0000256" key="1">
    <source>
        <dbReference type="SAM" id="MobiDB-lite"/>
    </source>
</evidence>
<protein>
    <submittedName>
        <fullName evidence="2">Uncharacterized protein</fullName>
    </submittedName>
</protein>
<gene>
    <name evidence="2" type="ORF">SNEC2469_LOCUS34647</name>
</gene>
<accession>A0A813CHC6</accession>
<keyword evidence="3" id="KW-1185">Reference proteome</keyword>
<feature type="compositionally biased region" description="Gly residues" evidence="1">
    <location>
        <begin position="211"/>
        <end position="221"/>
    </location>
</feature>
<evidence type="ECO:0000313" key="2">
    <source>
        <dbReference type="EMBL" id="CAE7942394.1"/>
    </source>
</evidence>
<comment type="caution">
    <text evidence="2">The sequence shown here is derived from an EMBL/GenBank/DDBJ whole genome shotgun (WGS) entry which is preliminary data.</text>
</comment>
<sequence>ALAPSLEDASAAAAALLAATGQAQTPSVDGLRNEPSPEKRPRLSSGSKMPTFGTAPGSLAAGALAPAPLTHHPPLFHGSVAATSPVARPSVGPTFSDPSVVAPPLPSGPQHFNLDAEPSWLDSIKHSLQEIALNQKQMAQQMAASSTELRGIQEGVRNLSVGQESLTRRADDQEAALAQMQRERREFEREMQALRSAPPTRMQSPVSTPRAGGGGVGGGGMPSPRGGREIDELQIVIGGWQEAKRQSIEEDVREMFCKLNAEPLLKQVFVLYVRSGFCRVEILYTDLDIWKQRKLQTRVLEGLKQLNFRSSIPGQALCVKHIGESLVDRD</sequence>
<feature type="region of interest" description="Disordered" evidence="1">
    <location>
        <begin position="192"/>
        <end position="225"/>
    </location>
</feature>
<feature type="non-terminal residue" evidence="2">
    <location>
        <position position="1"/>
    </location>
</feature>
<evidence type="ECO:0000313" key="3">
    <source>
        <dbReference type="Proteomes" id="UP000601435"/>
    </source>
</evidence>